<evidence type="ECO:0000313" key="2">
    <source>
        <dbReference type="WBParaSite" id="nRc.2.0.1.t16844-RA"/>
    </source>
</evidence>
<sequence>MDKKSWGHGIDYFKANEDTGSAIIRQFFKPALLGILSPRDSIDVFQFFKTDSYQYSCFSSVKYPALSPDPNYVRSYAFPMGIAAVPTS</sequence>
<keyword evidence="1" id="KW-1185">Reference proteome</keyword>
<reference evidence="2" key="1">
    <citation type="submission" date="2022-11" db="UniProtKB">
        <authorList>
            <consortium name="WormBaseParasite"/>
        </authorList>
    </citation>
    <scope>IDENTIFICATION</scope>
</reference>
<dbReference type="AlphaFoldDB" id="A0A915ITY8"/>
<name>A0A915ITY8_ROMCU</name>
<dbReference type="InterPro" id="IPR023393">
    <property type="entry name" value="START-like_dom_sf"/>
</dbReference>
<dbReference type="Gene3D" id="3.30.530.20">
    <property type="match status" value="1"/>
</dbReference>
<protein>
    <submittedName>
        <fullName evidence="2">Uncharacterized protein</fullName>
    </submittedName>
</protein>
<accession>A0A915ITY8</accession>
<evidence type="ECO:0000313" key="1">
    <source>
        <dbReference type="Proteomes" id="UP000887565"/>
    </source>
</evidence>
<dbReference type="WBParaSite" id="nRc.2.0.1.t16844-RA">
    <property type="protein sequence ID" value="nRc.2.0.1.t16844-RA"/>
    <property type="gene ID" value="nRc.2.0.1.g16844"/>
</dbReference>
<organism evidence="1 2">
    <name type="scientific">Romanomermis culicivorax</name>
    <name type="common">Nematode worm</name>
    <dbReference type="NCBI Taxonomy" id="13658"/>
    <lineage>
        <taxon>Eukaryota</taxon>
        <taxon>Metazoa</taxon>
        <taxon>Ecdysozoa</taxon>
        <taxon>Nematoda</taxon>
        <taxon>Enoplea</taxon>
        <taxon>Dorylaimia</taxon>
        <taxon>Mermithida</taxon>
        <taxon>Mermithoidea</taxon>
        <taxon>Mermithidae</taxon>
        <taxon>Romanomermis</taxon>
    </lineage>
</organism>
<dbReference type="Proteomes" id="UP000887565">
    <property type="component" value="Unplaced"/>
</dbReference>
<proteinExistence type="predicted"/>
<dbReference type="SUPFAM" id="SSF55961">
    <property type="entry name" value="Bet v1-like"/>
    <property type="match status" value="1"/>
</dbReference>